<dbReference type="KEGG" id="haa:A5892_08015"/>
<reference evidence="1 2" key="1">
    <citation type="submission" date="2016-04" db="EMBL/GenBank/DDBJ databases">
        <title>Complete Genome Sequence of Halotalea alkalilenta IHB B 13600.</title>
        <authorList>
            <person name="Swarnkar M.K."/>
            <person name="Sharma A."/>
            <person name="Kaushal K."/>
            <person name="Soni R."/>
            <person name="Rana S."/>
            <person name="Singh A.K."/>
            <person name="Gulati A."/>
        </authorList>
    </citation>
    <scope>NUCLEOTIDE SEQUENCE [LARGE SCALE GENOMIC DNA]</scope>
    <source>
        <strain evidence="1 2">IHB B 13600</strain>
    </source>
</reference>
<dbReference type="AlphaFoldDB" id="A0A172YEL8"/>
<evidence type="ECO:0000313" key="1">
    <source>
        <dbReference type="EMBL" id="ANF57415.1"/>
    </source>
</evidence>
<dbReference type="EMBL" id="CP015243">
    <property type="protein sequence ID" value="ANF57415.1"/>
    <property type="molecule type" value="Genomic_DNA"/>
</dbReference>
<protein>
    <recommendedName>
        <fullName evidence="3">Haem-binding uptake Tiki superfamily ChaN domain-containing protein</fullName>
    </recommendedName>
</protein>
<dbReference type="STRING" id="376489.A5892_08015"/>
<organism evidence="1 2">
    <name type="scientific">Halotalea alkalilenta</name>
    <dbReference type="NCBI Taxonomy" id="376489"/>
    <lineage>
        <taxon>Bacteria</taxon>
        <taxon>Pseudomonadati</taxon>
        <taxon>Pseudomonadota</taxon>
        <taxon>Gammaproteobacteria</taxon>
        <taxon>Oceanospirillales</taxon>
        <taxon>Halomonadaceae</taxon>
        <taxon>Halotalea</taxon>
    </lineage>
</organism>
<proteinExistence type="predicted"/>
<evidence type="ECO:0008006" key="3">
    <source>
        <dbReference type="Google" id="ProtNLM"/>
    </source>
</evidence>
<dbReference type="Proteomes" id="UP000077875">
    <property type="component" value="Chromosome"/>
</dbReference>
<sequence>MARTVTKGFADVASALAGWFDQAGLVGLGEAHLTPKVMRALTELILSEAIASRCQDLVVEFGCQRHQALLDAYLAGSRLGAGALKPIWNDGPHATLWRHPVYAALLRRLRAVNRKRPAQRRMRMWLAEPAGEWPCAERDRHRRKAFLGCIEQRLLASGRPGLLLFGMRHLARSPVDGRVTLASQLLDEGIALRTLWPELPPRLMPFDSACRDLELIDVEGDLAARRVNPWGGETQPLSELCDAVLRVPGARRETRCRGPDTA</sequence>
<gene>
    <name evidence="1" type="ORF">A5892_08015</name>
</gene>
<name>A0A172YEL8_9GAMM</name>
<accession>A0A172YEL8</accession>
<dbReference type="RefSeq" id="WP_064122365.1">
    <property type="nucleotide sequence ID" value="NZ_CP015243.1"/>
</dbReference>
<keyword evidence="2" id="KW-1185">Reference proteome</keyword>
<evidence type="ECO:0000313" key="2">
    <source>
        <dbReference type="Proteomes" id="UP000077875"/>
    </source>
</evidence>